<accession>A0A178UNH4</accession>
<name>A0A178UNH4_ARATH</name>
<sequence>MLMVTKVSWATKQIINPKLELQVTIDASDPHHQRFQTRVMWFHYASKTPHFWNHVCLPALRHAMRLSFRFCFRFDLRFWFAGE</sequence>
<evidence type="ECO:0000313" key="2">
    <source>
        <dbReference type="Proteomes" id="UP000078284"/>
    </source>
</evidence>
<comment type="caution">
    <text evidence="1">The sequence shown here is derived from an EMBL/GenBank/DDBJ whole genome shotgun (WGS) entry which is preliminary data.</text>
</comment>
<reference evidence="2" key="1">
    <citation type="journal article" date="2016" name="Proc. Natl. Acad. Sci. U.S.A.">
        <title>Chromosome-level assembly of Arabidopsis thaliana Ler reveals the extent of translocation and inversion polymorphisms.</title>
        <authorList>
            <person name="Zapata L."/>
            <person name="Ding J."/>
            <person name="Willing E.M."/>
            <person name="Hartwig B."/>
            <person name="Bezdan D."/>
            <person name="Jiao W.B."/>
            <person name="Patel V."/>
            <person name="Velikkakam James G."/>
            <person name="Koornneef M."/>
            <person name="Ossowski S."/>
            <person name="Schneeberger K."/>
        </authorList>
    </citation>
    <scope>NUCLEOTIDE SEQUENCE [LARGE SCALE GENOMIC DNA]</scope>
    <source>
        <strain evidence="2">cv. Landsberg erecta</strain>
    </source>
</reference>
<gene>
    <name evidence="1" type="ordered locus">AXX17_At5g61790</name>
</gene>
<dbReference type="Proteomes" id="UP000078284">
    <property type="component" value="Chromosome 5"/>
</dbReference>
<evidence type="ECO:0000313" key="1">
    <source>
        <dbReference type="EMBL" id="OAO94241.1"/>
    </source>
</evidence>
<protein>
    <submittedName>
        <fullName evidence="1">Uncharacterized protein</fullName>
    </submittedName>
</protein>
<proteinExistence type="predicted"/>
<organism evidence="1 2">
    <name type="scientific">Arabidopsis thaliana</name>
    <name type="common">Mouse-ear cress</name>
    <dbReference type="NCBI Taxonomy" id="3702"/>
    <lineage>
        <taxon>Eukaryota</taxon>
        <taxon>Viridiplantae</taxon>
        <taxon>Streptophyta</taxon>
        <taxon>Embryophyta</taxon>
        <taxon>Tracheophyta</taxon>
        <taxon>Spermatophyta</taxon>
        <taxon>Magnoliopsida</taxon>
        <taxon>eudicotyledons</taxon>
        <taxon>Gunneridae</taxon>
        <taxon>Pentapetalae</taxon>
        <taxon>rosids</taxon>
        <taxon>malvids</taxon>
        <taxon>Brassicales</taxon>
        <taxon>Brassicaceae</taxon>
        <taxon>Camelineae</taxon>
        <taxon>Arabidopsis</taxon>
    </lineage>
</organism>
<dbReference type="EMBL" id="LUHQ01000005">
    <property type="protein sequence ID" value="OAO94241.1"/>
    <property type="molecule type" value="Genomic_DNA"/>
</dbReference>
<dbReference type="AlphaFoldDB" id="A0A178UNH4"/>